<dbReference type="PANTHER" id="PTHR11439">
    <property type="entry name" value="GAG-POL-RELATED RETROTRANSPOSON"/>
    <property type="match status" value="1"/>
</dbReference>
<comment type="caution">
    <text evidence="5">The sequence shown here is derived from an EMBL/GenBank/DDBJ whole genome shotgun (WGS) entry which is preliminary data.</text>
</comment>
<dbReference type="InterPro" id="IPR013103">
    <property type="entry name" value="RVT_2"/>
</dbReference>
<proteinExistence type="predicted"/>
<dbReference type="GO" id="GO:0042575">
    <property type="term" value="C:DNA polymerase complex"/>
    <property type="evidence" value="ECO:0007669"/>
    <property type="project" value="UniProtKB-ARBA"/>
</dbReference>
<dbReference type="Pfam" id="PF00098">
    <property type="entry name" value="zf-CCHC"/>
    <property type="match status" value="1"/>
</dbReference>
<dbReference type="SUPFAM" id="SSF56672">
    <property type="entry name" value="DNA/RNA polymerases"/>
    <property type="match status" value="1"/>
</dbReference>
<keyword evidence="2" id="KW-0862">Zinc</keyword>
<dbReference type="Pfam" id="PF07727">
    <property type="entry name" value="RVT_2"/>
    <property type="match status" value="1"/>
</dbReference>
<name>A0AAV1LRQ4_9NEOP</name>
<keyword evidence="2" id="KW-0479">Metal-binding</keyword>
<dbReference type="EMBL" id="CAVLGL010000097">
    <property type="protein sequence ID" value="CAK1598106.1"/>
    <property type="molecule type" value="Genomic_DNA"/>
</dbReference>
<dbReference type="InterPro" id="IPR025724">
    <property type="entry name" value="GAG-pre-integrase_dom"/>
</dbReference>
<dbReference type="Proteomes" id="UP001314205">
    <property type="component" value="Unassembled WGS sequence"/>
</dbReference>
<evidence type="ECO:0000313" key="6">
    <source>
        <dbReference type="Proteomes" id="UP001314205"/>
    </source>
</evidence>
<gene>
    <name evidence="5" type="ORF">PARMNEM_LOCUS17145</name>
</gene>
<dbReference type="GO" id="GO:0004190">
    <property type="term" value="F:aspartic-type endopeptidase activity"/>
    <property type="evidence" value="ECO:0007669"/>
    <property type="project" value="UniProtKB-KW"/>
</dbReference>
<dbReference type="PROSITE" id="PS50994">
    <property type="entry name" value="INTEGRASE"/>
    <property type="match status" value="1"/>
</dbReference>
<evidence type="ECO:0000259" key="4">
    <source>
        <dbReference type="PROSITE" id="PS50994"/>
    </source>
</evidence>
<feature type="domain" description="Integrase catalytic" evidence="4">
    <location>
        <begin position="457"/>
        <end position="575"/>
    </location>
</feature>
<dbReference type="Gene3D" id="3.30.420.10">
    <property type="entry name" value="Ribonuclease H-like superfamily/Ribonuclease H"/>
    <property type="match status" value="1"/>
</dbReference>
<dbReference type="Gene3D" id="4.10.60.10">
    <property type="entry name" value="Zinc finger, CCHC-type"/>
    <property type="match status" value="1"/>
</dbReference>
<dbReference type="CDD" id="cd09272">
    <property type="entry name" value="RNase_HI_RT_Ty1"/>
    <property type="match status" value="1"/>
</dbReference>
<keyword evidence="2" id="KW-0863">Zinc-finger</keyword>
<evidence type="ECO:0000256" key="2">
    <source>
        <dbReference type="PROSITE-ProRule" id="PRU00047"/>
    </source>
</evidence>
<evidence type="ECO:0000256" key="1">
    <source>
        <dbReference type="ARBA" id="ARBA00022750"/>
    </source>
</evidence>
<evidence type="ECO:0000313" key="5">
    <source>
        <dbReference type="EMBL" id="CAK1598106.1"/>
    </source>
</evidence>
<dbReference type="GO" id="GO:0003676">
    <property type="term" value="F:nucleic acid binding"/>
    <property type="evidence" value="ECO:0007669"/>
    <property type="project" value="InterPro"/>
</dbReference>
<dbReference type="GO" id="GO:0008270">
    <property type="term" value="F:zinc ion binding"/>
    <property type="evidence" value="ECO:0007669"/>
    <property type="project" value="UniProtKB-KW"/>
</dbReference>
<dbReference type="GO" id="GO:0015074">
    <property type="term" value="P:DNA integration"/>
    <property type="evidence" value="ECO:0007669"/>
    <property type="project" value="InterPro"/>
</dbReference>
<keyword evidence="1" id="KW-0645">Protease</keyword>
<dbReference type="SUPFAM" id="SSF57756">
    <property type="entry name" value="Retrovirus zinc finger-like domains"/>
    <property type="match status" value="1"/>
</dbReference>
<dbReference type="SUPFAM" id="SSF53098">
    <property type="entry name" value="Ribonuclease H-like"/>
    <property type="match status" value="1"/>
</dbReference>
<dbReference type="Pfam" id="PF13976">
    <property type="entry name" value="gag_pre-integrs"/>
    <property type="match status" value="1"/>
</dbReference>
<dbReference type="SMART" id="SM00343">
    <property type="entry name" value="ZnF_C2HC"/>
    <property type="match status" value="1"/>
</dbReference>
<dbReference type="InterPro" id="IPR001878">
    <property type="entry name" value="Znf_CCHC"/>
</dbReference>
<dbReference type="AlphaFoldDB" id="A0AAV1LRQ4"/>
<evidence type="ECO:0000259" key="3">
    <source>
        <dbReference type="PROSITE" id="PS50158"/>
    </source>
</evidence>
<dbReference type="InterPro" id="IPR036875">
    <property type="entry name" value="Znf_CCHC_sf"/>
</dbReference>
<organism evidence="5 6">
    <name type="scientific">Parnassius mnemosyne</name>
    <name type="common">clouded apollo</name>
    <dbReference type="NCBI Taxonomy" id="213953"/>
    <lineage>
        <taxon>Eukaryota</taxon>
        <taxon>Metazoa</taxon>
        <taxon>Ecdysozoa</taxon>
        <taxon>Arthropoda</taxon>
        <taxon>Hexapoda</taxon>
        <taxon>Insecta</taxon>
        <taxon>Pterygota</taxon>
        <taxon>Neoptera</taxon>
        <taxon>Endopterygota</taxon>
        <taxon>Lepidoptera</taxon>
        <taxon>Glossata</taxon>
        <taxon>Ditrysia</taxon>
        <taxon>Papilionoidea</taxon>
        <taxon>Papilionidae</taxon>
        <taxon>Parnassiinae</taxon>
        <taxon>Parnassini</taxon>
        <taxon>Parnassius</taxon>
        <taxon>Driopa</taxon>
    </lineage>
</organism>
<dbReference type="InterPro" id="IPR036397">
    <property type="entry name" value="RNaseH_sf"/>
</dbReference>
<dbReference type="PANTHER" id="PTHR11439:SF483">
    <property type="entry name" value="PEPTIDE SYNTHASE GLIP-LIKE, PUTATIVE (AFU_ORTHOLOGUE AFUA_3G12920)-RELATED"/>
    <property type="match status" value="1"/>
</dbReference>
<keyword evidence="1" id="KW-0064">Aspartyl protease</keyword>
<accession>A0AAV1LRQ4</accession>
<sequence length="911" mass="104150">MAASVKIDQLTGDNYDTWKIHMRAILKKNDLWDYVSGAIPKPAKTDAKFAEWCKMDGKAESDILLAVSPSELIALDGLDTSKSIWDKLKSMYQSSGPARKASLLKKLVLTRMQEEDDLRKHIADFFDAVKKLKEIGLVVIDELLAILLLYSLPESFTMFRTAMESRDDLPSTEILKVKIIEDYEGRKSKESDQGALFVKRNKVHTYKKGETYVNKNKSECYRCGRYGHYAKECRSKFIKKTKQSAQQLERKTSEQKHTGSISTMLSTTEEVMSGEHKSHVWCIDSGCTGHMCNEKQKLKGFTYVDSELNLANNESTRIAGKGKVSINVDTGSEERRVDIDNVFYVSDLRTNLLSVAKITDHGFEVRFRKSDAIVIDEENKIHMRADRIGNLYHMRLCQSSVSNVEAVKKSIDLWHERLGHLNECDLKIMAKKNFVHGLNIKDNEKLSECEICMSEKQTCKPFPKGISNRTSELLEIVHTDVCGPMRHQSFAGKRYFVTFIDDKSRWCEVYFIRNKSDVFNIFKNYKAEVENFTGKKIKCLQSDNGSELGLDIHHMDAVTAYLNGRLEEEVYMNLPEQLSAVLDKILSNKRIGSSESVILDTKITETAKRWRKMMNECDDCVCLLKKSLYGLRQLGLQWHKELVRMLLSIGFKALPQDQCVFVARKNEHIMLIAIYVDDLILATNDNVWLNNVKNKLSNKFEMKDMGKISDCLGIQFSRDNEDRVYMEQSVYIERLLERFGMCECKPALTPIDVNVKLMKPESVNESVMKQCQYQSLVGALMFLAVSTRPDITYSVNYLSQFNTNYNVEHWKAAKRVLRYLKGTPNYGLVYERTGLSLFSVVDADWAANSVDRKSYSGFAFIFAGAPISWEARKQRVVALSSTEAEYVAISEATREALYLSNIFNNIGMMGM</sequence>
<protein>
    <recommendedName>
        <fullName evidence="7">Retrovirus-related Pol polyprotein from transposon TNT 1-94</fullName>
    </recommendedName>
</protein>
<keyword evidence="1" id="KW-0378">Hydrolase</keyword>
<dbReference type="InterPro" id="IPR054722">
    <property type="entry name" value="PolX-like_BBD"/>
</dbReference>
<dbReference type="GO" id="GO:0071897">
    <property type="term" value="P:DNA biosynthetic process"/>
    <property type="evidence" value="ECO:0007669"/>
    <property type="project" value="UniProtKB-ARBA"/>
</dbReference>
<dbReference type="Pfam" id="PF22936">
    <property type="entry name" value="Pol_BBD"/>
    <property type="match status" value="1"/>
</dbReference>
<dbReference type="Pfam" id="PF14223">
    <property type="entry name" value="Retrotran_gag_2"/>
    <property type="match status" value="1"/>
</dbReference>
<reference evidence="5 6" key="1">
    <citation type="submission" date="2023-11" db="EMBL/GenBank/DDBJ databases">
        <authorList>
            <person name="Hedman E."/>
            <person name="Englund M."/>
            <person name="Stromberg M."/>
            <person name="Nyberg Akerstrom W."/>
            <person name="Nylinder S."/>
            <person name="Jareborg N."/>
            <person name="Kallberg Y."/>
            <person name="Kronander E."/>
        </authorList>
    </citation>
    <scope>NUCLEOTIDE SEQUENCE [LARGE SCALE GENOMIC DNA]</scope>
</reference>
<dbReference type="InterPro" id="IPR043502">
    <property type="entry name" value="DNA/RNA_pol_sf"/>
</dbReference>
<feature type="domain" description="CCHC-type" evidence="3">
    <location>
        <begin position="220"/>
        <end position="235"/>
    </location>
</feature>
<evidence type="ECO:0008006" key="7">
    <source>
        <dbReference type="Google" id="ProtNLM"/>
    </source>
</evidence>
<keyword evidence="6" id="KW-1185">Reference proteome</keyword>
<dbReference type="InterPro" id="IPR001584">
    <property type="entry name" value="Integrase_cat-core"/>
</dbReference>
<dbReference type="PROSITE" id="PS50158">
    <property type="entry name" value="ZF_CCHC"/>
    <property type="match status" value="1"/>
</dbReference>
<dbReference type="InterPro" id="IPR012337">
    <property type="entry name" value="RNaseH-like_sf"/>
</dbReference>